<dbReference type="InterPro" id="IPR051508">
    <property type="entry name" value="Mito_Carrier_Antiporter"/>
</dbReference>
<keyword evidence="6" id="KW-0999">Mitochondrion inner membrane</keyword>
<evidence type="ECO:0000256" key="8">
    <source>
        <dbReference type="ARBA" id="ARBA00023128"/>
    </source>
</evidence>
<feature type="repeat" description="Solcar" evidence="10">
    <location>
        <begin position="217"/>
        <end position="306"/>
    </location>
</feature>
<sequence length="312" mass="33131">MTDKKKHSVLVGLLTGGSATGSAVLFTHPMETMKTRLQLQGELMKRGEGVRVYRGVTHGLRTVLTQEGVGALYAGLGSGVTYQIVMNGTRLGLYDPLREQIAAAYWGDASPSSPGGVAVSIVTGIIVGVAGGFMGSPLFQAKVRLQMGESAQAMGIKAQYNYSGTMDALLDIYRTGGVTSLFRGGTAAMARTGVGSASQLSSYGFCRDVVRDAGVPEGVFQHLSASVLAALVCTTAMNPFDVVMTRIYNQSGDKGKALYKGPLDAFIMAMKTEGLGAFYKGWRAHFARLGPHTILTFVFLEQFKLLASRLGY</sequence>
<evidence type="ECO:0000256" key="6">
    <source>
        <dbReference type="ARBA" id="ARBA00022792"/>
    </source>
</evidence>
<organism evidence="13">
    <name type="scientific">Phaeomonas parva</name>
    <dbReference type="NCBI Taxonomy" id="124430"/>
    <lineage>
        <taxon>Eukaryota</taxon>
        <taxon>Sar</taxon>
        <taxon>Stramenopiles</taxon>
        <taxon>Ochrophyta</taxon>
        <taxon>Pinguiophyceae</taxon>
        <taxon>Pinguiochrysidales</taxon>
        <taxon>Pinguiochrysidaceae</taxon>
        <taxon>Phaeomonas</taxon>
    </lineage>
</organism>
<protein>
    <submittedName>
        <fullName evidence="13">Uncharacterized protein</fullName>
    </submittedName>
</protein>
<evidence type="ECO:0000256" key="4">
    <source>
        <dbReference type="ARBA" id="ARBA00022692"/>
    </source>
</evidence>
<proteinExistence type="inferred from homology"/>
<keyword evidence="4 10" id="KW-0812">Transmembrane</keyword>
<evidence type="ECO:0000256" key="1">
    <source>
        <dbReference type="ARBA" id="ARBA00004448"/>
    </source>
</evidence>
<dbReference type="PROSITE" id="PS50920">
    <property type="entry name" value="SOLCAR"/>
    <property type="match status" value="3"/>
</dbReference>
<comment type="subcellular location">
    <subcellularLocation>
        <location evidence="1">Mitochondrion inner membrane</location>
        <topology evidence="1">Multi-pass membrane protein</topology>
    </subcellularLocation>
</comment>
<feature type="repeat" description="Solcar" evidence="10">
    <location>
        <begin position="7"/>
        <end position="100"/>
    </location>
</feature>
<comment type="similarity">
    <text evidence="2 11">Belongs to the mitochondrial carrier (TC 2.A.29) family.</text>
</comment>
<dbReference type="EMBL" id="HBGJ01013294">
    <property type="protein sequence ID" value="CAD9250063.1"/>
    <property type="molecule type" value="Transcribed_RNA"/>
</dbReference>
<dbReference type="Pfam" id="PF00153">
    <property type="entry name" value="Mito_carr"/>
    <property type="match status" value="3"/>
</dbReference>
<dbReference type="AlphaFoldDB" id="A0A7S1XN43"/>
<dbReference type="InterPro" id="IPR023395">
    <property type="entry name" value="MCP_dom_sf"/>
</dbReference>
<feature type="transmembrane region" description="Helical" evidence="12">
    <location>
        <begin position="117"/>
        <end position="139"/>
    </location>
</feature>
<dbReference type="PANTHER" id="PTHR45928">
    <property type="entry name" value="RE38146P"/>
    <property type="match status" value="1"/>
</dbReference>
<evidence type="ECO:0000256" key="5">
    <source>
        <dbReference type="ARBA" id="ARBA00022737"/>
    </source>
</evidence>
<evidence type="ECO:0000256" key="7">
    <source>
        <dbReference type="ARBA" id="ARBA00022989"/>
    </source>
</evidence>
<evidence type="ECO:0000313" key="13">
    <source>
        <dbReference type="EMBL" id="CAD9250063.1"/>
    </source>
</evidence>
<evidence type="ECO:0000256" key="11">
    <source>
        <dbReference type="RuleBase" id="RU000488"/>
    </source>
</evidence>
<evidence type="ECO:0000256" key="3">
    <source>
        <dbReference type="ARBA" id="ARBA00022448"/>
    </source>
</evidence>
<keyword evidence="3 11" id="KW-0813">Transport</keyword>
<reference evidence="13" key="1">
    <citation type="submission" date="2021-01" db="EMBL/GenBank/DDBJ databases">
        <authorList>
            <person name="Corre E."/>
            <person name="Pelletier E."/>
            <person name="Niang G."/>
            <person name="Scheremetjew M."/>
            <person name="Finn R."/>
            <person name="Kale V."/>
            <person name="Holt S."/>
            <person name="Cochrane G."/>
            <person name="Meng A."/>
            <person name="Brown T."/>
            <person name="Cohen L."/>
        </authorList>
    </citation>
    <scope>NUCLEOTIDE SEQUENCE</scope>
    <source>
        <strain evidence="13">CCMP2877</strain>
    </source>
</reference>
<evidence type="ECO:0000256" key="12">
    <source>
        <dbReference type="SAM" id="Phobius"/>
    </source>
</evidence>
<evidence type="ECO:0000256" key="9">
    <source>
        <dbReference type="ARBA" id="ARBA00023136"/>
    </source>
</evidence>
<dbReference type="InterPro" id="IPR018108">
    <property type="entry name" value="MCP_transmembrane"/>
</dbReference>
<keyword evidence="5" id="KW-0677">Repeat</keyword>
<dbReference type="SUPFAM" id="SSF103506">
    <property type="entry name" value="Mitochondrial carrier"/>
    <property type="match status" value="1"/>
</dbReference>
<feature type="repeat" description="Solcar" evidence="10">
    <location>
        <begin position="115"/>
        <end position="209"/>
    </location>
</feature>
<keyword evidence="7 12" id="KW-1133">Transmembrane helix</keyword>
<keyword evidence="8" id="KW-0496">Mitochondrion</keyword>
<gene>
    <name evidence="13" type="ORF">PPAR1163_LOCUS8424</name>
</gene>
<evidence type="ECO:0000256" key="2">
    <source>
        <dbReference type="ARBA" id="ARBA00006375"/>
    </source>
</evidence>
<name>A0A7S1XN43_9STRA</name>
<keyword evidence="9 10" id="KW-0472">Membrane</keyword>
<dbReference type="GO" id="GO:0005743">
    <property type="term" value="C:mitochondrial inner membrane"/>
    <property type="evidence" value="ECO:0007669"/>
    <property type="project" value="UniProtKB-SubCell"/>
</dbReference>
<evidence type="ECO:0000256" key="10">
    <source>
        <dbReference type="PROSITE-ProRule" id="PRU00282"/>
    </source>
</evidence>
<dbReference type="Gene3D" id="1.50.40.10">
    <property type="entry name" value="Mitochondrial carrier domain"/>
    <property type="match status" value="1"/>
</dbReference>
<accession>A0A7S1XN43</accession>
<dbReference type="PANTHER" id="PTHR45928:SF1">
    <property type="entry name" value="RE38146P"/>
    <property type="match status" value="1"/>
</dbReference>